<gene>
    <name evidence="4" type="ORF">IQ251_04020</name>
</gene>
<dbReference type="EMBL" id="JADEYC010000007">
    <property type="protein sequence ID" value="MBE9373611.1"/>
    <property type="molecule type" value="Genomic_DNA"/>
</dbReference>
<feature type="domain" description="HTH tetR-type" evidence="3">
    <location>
        <begin position="6"/>
        <end position="66"/>
    </location>
</feature>
<sequence length="189" mass="19980">MDRRTRRTRSALENALLQLITEHDLNQISVSDVAGSADVHRSTFYEHYTDVPDLAAAACTEMFDQLISGVRELSAGGGPSADVAHAALTGVFRHVAEHARLYTALLGDDGSARVMNYLLTRMTTSTRAGLAERGGTGDSAAPVPPFIAGALLATIIDWLRGGCPGSPEELSTAIWPHLLAAASAEPGDR</sequence>
<feature type="DNA-binding region" description="H-T-H motif" evidence="2">
    <location>
        <begin position="29"/>
        <end position="48"/>
    </location>
</feature>
<dbReference type="PANTHER" id="PTHR43479:SF7">
    <property type="entry name" value="TETR-FAMILY TRANSCRIPTIONAL REGULATOR"/>
    <property type="match status" value="1"/>
</dbReference>
<dbReference type="Proteomes" id="UP000598360">
    <property type="component" value="Unassembled WGS sequence"/>
</dbReference>
<protein>
    <submittedName>
        <fullName evidence="4">TetR/AcrR family transcriptional regulator</fullName>
    </submittedName>
</protein>
<dbReference type="PROSITE" id="PS50977">
    <property type="entry name" value="HTH_TETR_2"/>
    <property type="match status" value="1"/>
</dbReference>
<dbReference type="Pfam" id="PF14278">
    <property type="entry name" value="TetR_C_8"/>
    <property type="match status" value="1"/>
</dbReference>
<evidence type="ECO:0000313" key="5">
    <source>
        <dbReference type="Proteomes" id="UP000598360"/>
    </source>
</evidence>
<dbReference type="GO" id="GO:0003677">
    <property type="term" value="F:DNA binding"/>
    <property type="evidence" value="ECO:0007669"/>
    <property type="project" value="UniProtKB-UniRule"/>
</dbReference>
<evidence type="ECO:0000259" key="3">
    <source>
        <dbReference type="PROSITE" id="PS50977"/>
    </source>
</evidence>
<organism evidence="4 5">
    <name type="scientific">Saccharopolyspora montiporae</name>
    <dbReference type="NCBI Taxonomy" id="2781240"/>
    <lineage>
        <taxon>Bacteria</taxon>
        <taxon>Bacillati</taxon>
        <taxon>Actinomycetota</taxon>
        <taxon>Actinomycetes</taxon>
        <taxon>Pseudonocardiales</taxon>
        <taxon>Pseudonocardiaceae</taxon>
        <taxon>Saccharopolyspora</taxon>
    </lineage>
</organism>
<keyword evidence="1 2" id="KW-0238">DNA-binding</keyword>
<evidence type="ECO:0000313" key="4">
    <source>
        <dbReference type="EMBL" id="MBE9373611.1"/>
    </source>
</evidence>
<reference evidence="4" key="1">
    <citation type="submission" date="2020-10" db="EMBL/GenBank/DDBJ databases">
        <title>Diversity and distribution of actinomycetes associated with coral in the coast of Hainan.</title>
        <authorList>
            <person name="Li F."/>
        </authorList>
    </citation>
    <scope>NUCLEOTIDE SEQUENCE</scope>
    <source>
        <strain evidence="4">HNM0983</strain>
    </source>
</reference>
<dbReference type="InterPro" id="IPR009057">
    <property type="entry name" value="Homeodomain-like_sf"/>
</dbReference>
<dbReference type="AlphaFoldDB" id="A0A929FWJ8"/>
<evidence type="ECO:0000256" key="1">
    <source>
        <dbReference type="ARBA" id="ARBA00023125"/>
    </source>
</evidence>
<dbReference type="InterPro" id="IPR050624">
    <property type="entry name" value="HTH-type_Tx_Regulator"/>
</dbReference>
<accession>A0A929FWJ8</accession>
<proteinExistence type="predicted"/>
<keyword evidence="5" id="KW-1185">Reference proteome</keyword>
<comment type="caution">
    <text evidence="4">The sequence shown here is derived from an EMBL/GenBank/DDBJ whole genome shotgun (WGS) entry which is preliminary data.</text>
</comment>
<dbReference type="SUPFAM" id="SSF46689">
    <property type="entry name" value="Homeodomain-like"/>
    <property type="match status" value="1"/>
</dbReference>
<evidence type="ECO:0000256" key="2">
    <source>
        <dbReference type="PROSITE-ProRule" id="PRU00335"/>
    </source>
</evidence>
<dbReference type="InterPro" id="IPR001647">
    <property type="entry name" value="HTH_TetR"/>
</dbReference>
<dbReference type="InterPro" id="IPR039532">
    <property type="entry name" value="TetR_C_Firmicutes"/>
</dbReference>
<name>A0A929FWJ8_9PSEU</name>
<dbReference type="PANTHER" id="PTHR43479">
    <property type="entry name" value="ACREF/ENVCD OPERON REPRESSOR-RELATED"/>
    <property type="match status" value="1"/>
</dbReference>
<dbReference type="Gene3D" id="1.10.357.10">
    <property type="entry name" value="Tetracycline Repressor, domain 2"/>
    <property type="match status" value="1"/>
</dbReference>